<dbReference type="RefSeq" id="WP_148339409.1">
    <property type="nucleotide sequence ID" value="NZ_LR699119.1"/>
</dbReference>
<dbReference type="InterPro" id="IPR036770">
    <property type="entry name" value="Ankyrin_rpt-contain_sf"/>
</dbReference>
<proteinExistence type="predicted"/>
<dbReference type="GO" id="GO:0085020">
    <property type="term" value="P:protein K6-linked ubiquitination"/>
    <property type="evidence" value="ECO:0007669"/>
    <property type="project" value="TreeGrafter"/>
</dbReference>
<name>A0A5E4PII6_9COXI</name>
<protein>
    <submittedName>
        <fullName evidence="5">Uncharacterized protein</fullName>
    </submittedName>
</protein>
<feature type="repeat" description="ANK" evidence="3">
    <location>
        <begin position="347"/>
        <end position="379"/>
    </location>
</feature>
<evidence type="ECO:0000256" key="2">
    <source>
        <dbReference type="ARBA" id="ARBA00023043"/>
    </source>
</evidence>
<keyword evidence="1" id="KW-0677">Repeat</keyword>
<dbReference type="AlphaFoldDB" id="A0A5E4PII6"/>
<evidence type="ECO:0000256" key="1">
    <source>
        <dbReference type="ARBA" id="ARBA00022737"/>
    </source>
</evidence>
<dbReference type="Gene3D" id="1.25.40.20">
    <property type="entry name" value="Ankyrin repeat-containing domain"/>
    <property type="match status" value="1"/>
</dbReference>
<keyword evidence="2 3" id="KW-0040">ANK repeat</keyword>
<evidence type="ECO:0000313" key="6">
    <source>
        <dbReference type="Proteomes" id="UP000324194"/>
    </source>
</evidence>
<feature type="compositionally biased region" description="Polar residues" evidence="4">
    <location>
        <begin position="446"/>
        <end position="462"/>
    </location>
</feature>
<feature type="region of interest" description="Disordered" evidence="4">
    <location>
        <begin position="440"/>
        <end position="483"/>
    </location>
</feature>
<dbReference type="Pfam" id="PF12796">
    <property type="entry name" value="Ank_2"/>
    <property type="match status" value="1"/>
</dbReference>
<organism evidence="5 6">
    <name type="scientific">Aquicella siphonis</name>
    <dbReference type="NCBI Taxonomy" id="254247"/>
    <lineage>
        <taxon>Bacteria</taxon>
        <taxon>Pseudomonadati</taxon>
        <taxon>Pseudomonadota</taxon>
        <taxon>Gammaproteobacteria</taxon>
        <taxon>Legionellales</taxon>
        <taxon>Coxiellaceae</taxon>
        <taxon>Aquicella</taxon>
    </lineage>
</organism>
<sequence>MLSTRIERYSGHQYLLEAMRETGYQPDPNGSCAGIAQMGLQAFLADALDSYNARIIHIHDTWAQLHAFKNSFFRLQPYGNPASDPRYHSLLAKLKQHESLAFFDGVALYQSPGQHQDILGRHVSQYKPQVISTIARSQAIEEQGGLYQPAHFLSFLSIEELTLFFGRLAQAAGDEKLATSISFNNHRTSVCYDGKNKKWILIDANQLPAHEVAFKDLAERVFSAHTFNNHQQDSAPISVRLYSTGNTLNTTQEILKRLENDIHFQKLLEITPAKARQKTTGRQSLLHLAAKYGNEDAALSLAHSLDTNASEQSSDTPLCIAAHHGHDKVVVNLLKNKATLVDLTNGEGKSPLYIAAENGDPKIVALLLRHQADPLLRSKDQYNAVTIAAKQGHLHVLKIFSDHDVNLFHKDGHGKTAVDYASEQRRRDILDFLHKIRGRTRREESSTQSAALRKQSLFSGASTAERPHSSAVQPARKKARFDY</sequence>
<dbReference type="EMBL" id="LR699119">
    <property type="protein sequence ID" value="VVC76171.1"/>
    <property type="molecule type" value="Genomic_DNA"/>
</dbReference>
<evidence type="ECO:0000256" key="4">
    <source>
        <dbReference type="SAM" id="MobiDB-lite"/>
    </source>
</evidence>
<dbReference type="PROSITE" id="PS50088">
    <property type="entry name" value="ANK_REPEAT"/>
    <property type="match status" value="1"/>
</dbReference>
<dbReference type="PANTHER" id="PTHR24171">
    <property type="entry name" value="ANKYRIN REPEAT DOMAIN-CONTAINING PROTEIN 39-RELATED"/>
    <property type="match status" value="1"/>
</dbReference>
<dbReference type="PROSITE" id="PS50297">
    <property type="entry name" value="ANK_REP_REGION"/>
    <property type="match status" value="1"/>
</dbReference>
<evidence type="ECO:0000313" key="5">
    <source>
        <dbReference type="EMBL" id="VVC76171.1"/>
    </source>
</evidence>
<dbReference type="OrthoDB" id="5653294at2"/>
<gene>
    <name evidence="5" type="ORF">AQUSIP_14760</name>
</gene>
<reference evidence="5 6" key="1">
    <citation type="submission" date="2019-08" db="EMBL/GenBank/DDBJ databases">
        <authorList>
            <person name="Guy L."/>
        </authorList>
    </citation>
    <scope>NUCLEOTIDE SEQUENCE [LARGE SCALE GENOMIC DNA]</scope>
    <source>
        <strain evidence="5 6">SGT-108</strain>
    </source>
</reference>
<dbReference type="GO" id="GO:0004842">
    <property type="term" value="F:ubiquitin-protein transferase activity"/>
    <property type="evidence" value="ECO:0007669"/>
    <property type="project" value="TreeGrafter"/>
</dbReference>
<accession>A0A5E4PII6</accession>
<dbReference type="InterPro" id="IPR002110">
    <property type="entry name" value="Ankyrin_rpt"/>
</dbReference>
<dbReference type="SMART" id="SM00248">
    <property type="entry name" value="ANK"/>
    <property type="match status" value="5"/>
</dbReference>
<dbReference type="KEGG" id="asip:AQUSIP_14760"/>
<dbReference type="SUPFAM" id="SSF48403">
    <property type="entry name" value="Ankyrin repeat"/>
    <property type="match status" value="1"/>
</dbReference>
<dbReference type="Proteomes" id="UP000324194">
    <property type="component" value="Chromosome 1"/>
</dbReference>
<keyword evidence="6" id="KW-1185">Reference proteome</keyword>
<dbReference type="PANTHER" id="PTHR24171:SF8">
    <property type="entry name" value="BRCA1-ASSOCIATED RING DOMAIN PROTEIN 1"/>
    <property type="match status" value="1"/>
</dbReference>
<evidence type="ECO:0000256" key="3">
    <source>
        <dbReference type="PROSITE-ProRule" id="PRU00023"/>
    </source>
</evidence>